<dbReference type="KEGG" id="tai:Taci_1585"/>
<dbReference type="Pfam" id="PF13560">
    <property type="entry name" value="HTH_31"/>
    <property type="match status" value="1"/>
</dbReference>
<dbReference type="EMBL" id="CP001818">
    <property type="protein sequence ID" value="ACZ19806.1"/>
    <property type="molecule type" value="Genomic_DNA"/>
</dbReference>
<evidence type="ECO:0000313" key="3">
    <source>
        <dbReference type="EMBL" id="ACZ19806.1"/>
    </source>
</evidence>
<evidence type="ECO:0000259" key="2">
    <source>
        <dbReference type="PROSITE" id="PS50943"/>
    </source>
</evidence>
<proteinExistence type="predicted"/>
<organism evidence="3 4">
    <name type="scientific">Thermanaerovibrio acidaminovorans (strain ATCC 49978 / DSM 6589 / Su883)</name>
    <name type="common">Selenomonas acidaminovorans</name>
    <dbReference type="NCBI Taxonomy" id="525903"/>
    <lineage>
        <taxon>Bacteria</taxon>
        <taxon>Thermotogati</taxon>
        <taxon>Synergistota</taxon>
        <taxon>Synergistia</taxon>
        <taxon>Synergistales</taxon>
        <taxon>Synergistaceae</taxon>
        <taxon>Thermanaerovibrio</taxon>
    </lineage>
</organism>
<reference evidence="3 4" key="1">
    <citation type="journal article" date="2009" name="Stand. Genomic Sci.">
        <title>Complete genome sequence of Thermanaerovibrio acidaminovorans type strain (Su883).</title>
        <authorList>
            <person name="Chovatia M."/>
            <person name="Sikorski J."/>
            <person name="Schroder M."/>
            <person name="Lapidus A."/>
            <person name="Nolan M."/>
            <person name="Tice H."/>
            <person name="Glavina Del Rio T."/>
            <person name="Copeland A."/>
            <person name="Cheng J.F."/>
            <person name="Lucas S."/>
            <person name="Chen F."/>
            <person name="Bruce D."/>
            <person name="Goodwin L."/>
            <person name="Pitluck S."/>
            <person name="Ivanova N."/>
            <person name="Mavromatis K."/>
            <person name="Ovchinnikova G."/>
            <person name="Pati A."/>
            <person name="Chen A."/>
            <person name="Palaniappan K."/>
            <person name="Land M."/>
            <person name="Hauser L."/>
            <person name="Chang Y.J."/>
            <person name="Jeffries C.D."/>
            <person name="Chain P."/>
            <person name="Saunders E."/>
            <person name="Detter J.C."/>
            <person name="Brettin T."/>
            <person name="Rohde M."/>
            <person name="Goker M."/>
            <person name="Spring S."/>
            <person name="Bristow J."/>
            <person name="Markowitz V."/>
            <person name="Hugenholtz P."/>
            <person name="Kyrpides N.C."/>
            <person name="Klenk H.P."/>
            <person name="Eisen J.A."/>
        </authorList>
    </citation>
    <scope>NUCLEOTIDE SEQUENCE [LARGE SCALE GENOMIC DNA]</scope>
    <source>
        <strain evidence="4">ATCC 49978 / DSM 6589 / Su883</strain>
    </source>
</reference>
<dbReference type="PANTHER" id="PTHR46797">
    <property type="entry name" value="HTH-TYPE TRANSCRIPTIONAL REGULATOR"/>
    <property type="match status" value="1"/>
</dbReference>
<gene>
    <name evidence="3" type="ordered locus">Taci_1585</name>
</gene>
<evidence type="ECO:0000313" key="4">
    <source>
        <dbReference type="Proteomes" id="UP000002030"/>
    </source>
</evidence>
<dbReference type="InterPro" id="IPR050807">
    <property type="entry name" value="TransReg_Diox_bact_type"/>
</dbReference>
<dbReference type="EnsemblBacteria" id="ACZ19806">
    <property type="protein sequence ID" value="ACZ19806"/>
    <property type="gene ID" value="Taci_1585"/>
</dbReference>
<name>D1B715_THEAS</name>
<dbReference type="PANTHER" id="PTHR46797:SF1">
    <property type="entry name" value="METHYLPHOSPHONATE SYNTHASE"/>
    <property type="match status" value="1"/>
</dbReference>
<keyword evidence="4" id="KW-1185">Reference proteome</keyword>
<evidence type="ECO:0000256" key="1">
    <source>
        <dbReference type="ARBA" id="ARBA00023125"/>
    </source>
</evidence>
<dbReference type="GO" id="GO:0003677">
    <property type="term" value="F:DNA binding"/>
    <property type="evidence" value="ECO:0007669"/>
    <property type="project" value="UniProtKB-KW"/>
</dbReference>
<keyword evidence="1" id="KW-0238">DNA-binding</keyword>
<dbReference type="PROSITE" id="PS50943">
    <property type="entry name" value="HTH_CROC1"/>
    <property type="match status" value="1"/>
</dbReference>
<dbReference type="STRING" id="525903.Taci_1585"/>
<dbReference type="GO" id="GO:0003700">
    <property type="term" value="F:DNA-binding transcription factor activity"/>
    <property type="evidence" value="ECO:0007669"/>
    <property type="project" value="TreeGrafter"/>
</dbReference>
<dbReference type="eggNOG" id="COG1396">
    <property type="taxonomic scope" value="Bacteria"/>
</dbReference>
<dbReference type="SUPFAM" id="SSF47413">
    <property type="entry name" value="lambda repressor-like DNA-binding domains"/>
    <property type="match status" value="1"/>
</dbReference>
<dbReference type="AlphaFoldDB" id="D1B715"/>
<sequence length="124" mass="14020">MRHGERIRRARLKAKMEQGELARRIGISQAFLSRIETGKRGCSSEILERAARALGVGLEELCSPGDDPVRESLEEILRDPEVQVYLRRLRGNGDRGRLEELKCRVREAILGLDLDARKPSDGEI</sequence>
<dbReference type="Proteomes" id="UP000002030">
    <property type="component" value="Chromosome"/>
</dbReference>
<dbReference type="CDD" id="cd00093">
    <property type="entry name" value="HTH_XRE"/>
    <property type="match status" value="1"/>
</dbReference>
<dbReference type="GO" id="GO:0005829">
    <property type="term" value="C:cytosol"/>
    <property type="evidence" value="ECO:0007669"/>
    <property type="project" value="TreeGrafter"/>
</dbReference>
<accession>D1B715</accession>
<dbReference type="InterPro" id="IPR001387">
    <property type="entry name" value="Cro/C1-type_HTH"/>
</dbReference>
<dbReference type="SMART" id="SM00530">
    <property type="entry name" value="HTH_XRE"/>
    <property type="match status" value="1"/>
</dbReference>
<dbReference type="InterPro" id="IPR010982">
    <property type="entry name" value="Lambda_DNA-bd_dom_sf"/>
</dbReference>
<feature type="domain" description="HTH cro/C1-type" evidence="2">
    <location>
        <begin position="7"/>
        <end position="61"/>
    </location>
</feature>
<dbReference type="OrthoDB" id="122176at2"/>
<protein>
    <submittedName>
        <fullName evidence="3">Transcriptional regulator, XRE family</fullName>
    </submittedName>
</protein>
<dbReference type="HOGENOM" id="CLU_2002812_0_0_0"/>
<dbReference type="Gene3D" id="1.10.260.40">
    <property type="entry name" value="lambda repressor-like DNA-binding domains"/>
    <property type="match status" value="1"/>
</dbReference>